<reference evidence="1 2" key="1">
    <citation type="submission" date="2014-04" db="EMBL/GenBank/DDBJ databases">
        <title>Evolutionary Origins and Diversification of the Mycorrhizal Mutualists.</title>
        <authorList>
            <consortium name="DOE Joint Genome Institute"/>
            <consortium name="Mycorrhizal Genomics Consortium"/>
            <person name="Kohler A."/>
            <person name="Kuo A."/>
            <person name="Nagy L.G."/>
            <person name="Floudas D."/>
            <person name="Copeland A."/>
            <person name="Barry K.W."/>
            <person name="Cichocki N."/>
            <person name="Veneault-Fourrey C."/>
            <person name="LaButti K."/>
            <person name="Lindquist E.A."/>
            <person name="Lipzen A."/>
            <person name="Lundell T."/>
            <person name="Morin E."/>
            <person name="Murat C."/>
            <person name="Riley R."/>
            <person name="Ohm R."/>
            <person name="Sun H."/>
            <person name="Tunlid A."/>
            <person name="Henrissat B."/>
            <person name="Grigoriev I.V."/>
            <person name="Hibbett D.S."/>
            <person name="Martin F."/>
        </authorList>
    </citation>
    <scope>NUCLEOTIDE SEQUENCE [LARGE SCALE GENOMIC DNA]</scope>
    <source>
        <strain evidence="1 2">FD-317 M1</strain>
    </source>
</reference>
<protein>
    <recommendedName>
        <fullName evidence="3">F-box domain-containing protein</fullName>
    </recommendedName>
</protein>
<sequence length="403" mass="45911">MSSPGSEPNFENIYRRFPNEIFTLIVDGLTDNLPALRNTSLVCKDFAALAQPWIFRIIRLEAGQSRVPVEHLPLVRQLGPFLQNPKLVQFVERLHFSSYMQETDRNEDLAHILESMPSLIALYICFPSSRHFQAIEISPLHGALKELYIDMTDPLRPTDWASFENMLASLTTLEVLAIHALNTLSEGPRKVILPRTLKIAAFINTSSGFGRAVALGLESSYPSSLRTIFLKAHYYESHSELWRGLDIDTQIVLDGSPSGEKALQGFRATKLICSCIQSKKLARLLCHFVHKLPDPVREIVIDMDACGRDDTLQPDEIGREQDWVELDSRLMKRHELGLLDRVCFRCTKHDWSAAFSFSLRSANNHRKVEDRTILNRVESLLPRSTSLGYLEVDRDMVFFEPTM</sequence>
<dbReference type="Proteomes" id="UP000053593">
    <property type="component" value="Unassembled WGS sequence"/>
</dbReference>
<accession>A0A0D0BVP4</accession>
<dbReference type="EMBL" id="KN834779">
    <property type="protein sequence ID" value="KIK59616.1"/>
    <property type="molecule type" value="Genomic_DNA"/>
</dbReference>
<dbReference type="OrthoDB" id="2821699at2759"/>
<evidence type="ECO:0000313" key="1">
    <source>
        <dbReference type="EMBL" id="KIK59616.1"/>
    </source>
</evidence>
<evidence type="ECO:0000313" key="2">
    <source>
        <dbReference type="Proteomes" id="UP000053593"/>
    </source>
</evidence>
<evidence type="ECO:0008006" key="3">
    <source>
        <dbReference type="Google" id="ProtNLM"/>
    </source>
</evidence>
<dbReference type="AlphaFoldDB" id="A0A0D0BVP4"/>
<gene>
    <name evidence="1" type="ORF">GYMLUDRAFT_245284</name>
</gene>
<keyword evidence="2" id="KW-1185">Reference proteome</keyword>
<organism evidence="1 2">
    <name type="scientific">Collybiopsis luxurians FD-317 M1</name>
    <dbReference type="NCBI Taxonomy" id="944289"/>
    <lineage>
        <taxon>Eukaryota</taxon>
        <taxon>Fungi</taxon>
        <taxon>Dikarya</taxon>
        <taxon>Basidiomycota</taxon>
        <taxon>Agaricomycotina</taxon>
        <taxon>Agaricomycetes</taxon>
        <taxon>Agaricomycetidae</taxon>
        <taxon>Agaricales</taxon>
        <taxon>Marasmiineae</taxon>
        <taxon>Omphalotaceae</taxon>
        <taxon>Collybiopsis</taxon>
        <taxon>Collybiopsis luxurians</taxon>
    </lineage>
</organism>
<dbReference type="HOGENOM" id="CLU_645651_0_0_1"/>
<name>A0A0D0BVP4_9AGAR</name>
<proteinExistence type="predicted"/>